<evidence type="ECO:0000313" key="2">
    <source>
        <dbReference type="Proteomes" id="UP000694864"/>
    </source>
</evidence>
<organism evidence="2 3">
    <name type="scientific">Camelina sativa</name>
    <name type="common">False flax</name>
    <name type="synonym">Myagrum sativum</name>
    <dbReference type="NCBI Taxonomy" id="90675"/>
    <lineage>
        <taxon>Eukaryota</taxon>
        <taxon>Viridiplantae</taxon>
        <taxon>Streptophyta</taxon>
        <taxon>Embryophyta</taxon>
        <taxon>Tracheophyta</taxon>
        <taxon>Spermatophyta</taxon>
        <taxon>Magnoliopsida</taxon>
        <taxon>eudicotyledons</taxon>
        <taxon>Gunneridae</taxon>
        <taxon>Pentapetalae</taxon>
        <taxon>rosids</taxon>
        <taxon>malvids</taxon>
        <taxon>Brassicales</taxon>
        <taxon>Brassicaceae</taxon>
        <taxon>Camelineae</taxon>
        <taxon>Camelina</taxon>
    </lineage>
</organism>
<feature type="domain" description="Replication protein A 70 kDa DNA-binding subunit B/D first OB fold" evidence="1">
    <location>
        <begin position="30"/>
        <end position="117"/>
    </location>
</feature>
<keyword evidence="2" id="KW-1185">Reference proteome</keyword>
<dbReference type="PANTHER" id="PTHR47165:SF4">
    <property type="entry name" value="OS03G0429900 PROTEIN"/>
    <property type="match status" value="1"/>
</dbReference>
<protein>
    <submittedName>
        <fullName evidence="3">Uncharacterized protein LOC104725699 isoform X1</fullName>
    </submittedName>
</protein>
<dbReference type="InterPro" id="IPR003871">
    <property type="entry name" value="RFA1B/D_OB_1st"/>
</dbReference>
<sequence>MSESKLQSHPHRFTFQIFDTIDGDFCKEDVLVRLIHFWEARNFKKGNMLMGIELLLIDSKSNAVQAYIPANRLFRHEGRLKSNSVYTLNNFMIIPTKKVYKVTDHKHGIVFTEKTSMVLEPIGDHKIDEQKFRFRNYEDFASIVDTNADLFDVIGQVRLIVGDNIHSPSTLESAPQVEGSRSSDRVFLHLQLKDGQTIRIYLWGTIAALFRERWNESEVKPAVLLITIVNPKTVGPVMALSSTSSTRIFFDNDVTETKQYLTWLGDNGHKTPKIASSSSAVTKLETVTIQEILQFLQNENPQEASFYCFGTILDIQPQYGWYYISCSKCNNKLEKADTSMYCNYCKESNNIGVIRYRFEIRVCDKNKDVETFVVLDSEATKIAGRRAADV</sequence>
<dbReference type="SUPFAM" id="SSF50249">
    <property type="entry name" value="Nucleic acid-binding proteins"/>
    <property type="match status" value="3"/>
</dbReference>
<dbReference type="Proteomes" id="UP000694864">
    <property type="component" value="Chromosome 2"/>
</dbReference>
<evidence type="ECO:0000313" key="3">
    <source>
        <dbReference type="RefSeq" id="XP_010442704.1"/>
    </source>
</evidence>
<proteinExistence type="predicted"/>
<name>A0ABM0UL11_CAMSA</name>
<dbReference type="Pfam" id="PF02721">
    <property type="entry name" value="DUF223"/>
    <property type="match status" value="1"/>
</dbReference>
<accession>A0ABM0UL11</accession>
<dbReference type="GeneID" id="104725699"/>
<dbReference type="CDD" id="cd04480">
    <property type="entry name" value="RPA1_DBD_A_like"/>
    <property type="match status" value="1"/>
</dbReference>
<dbReference type="RefSeq" id="XP_010442704.1">
    <property type="nucleotide sequence ID" value="XM_010444402.2"/>
</dbReference>
<reference evidence="2" key="1">
    <citation type="journal article" date="2014" name="Nat. Commun.">
        <title>The emerging biofuel crop Camelina sativa retains a highly undifferentiated hexaploid genome structure.</title>
        <authorList>
            <person name="Kagale S."/>
            <person name="Koh C."/>
            <person name="Nixon J."/>
            <person name="Bollina V."/>
            <person name="Clarke W.E."/>
            <person name="Tuteja R."/>
            <person name="Spillane C."/>
            <person name="Robinson S.J."/>
            <person name="Links M.G."/>
            <person name="Clarke C."/>
            <person name="Higgins E.E."/>
            <person name="Huebert T."/>
            <person name="Sharpe A.G."/>
            <person name="Parkin I.A."/>
        </authorList>
    </citation>
    <scope>NUCLEOTIDE SEQUENCE [LARGE SCALE GENOMIC DNA]</scope>
    <source>
        <strain evidence="2">cv. DH55</strain>
    </source>
</reference>
<gene>
    <name evidence="3" type="primary">LOC104725699</name>
</gene>
<reference evidence="3" key="2">
    <citation type="submission" date="2025-08" db="UniProtKB">
        <authorList>
            <consortium name="RefSeq"/>
        </authorList>
    </citation>
    <scope>IDENTIFICATION</scope>
    <source>
        <tissue evidence="3">Leaf</tissue>
    </source>
</reference>
<dbReference type="Gene3D" id="2.40.50.140">
    <property type="entry name" value="Nucleic acid-binding proteins"/>
    <property type="match status" value="3"/>
</dbReference>
<evidence type="ECO:0000259" key="1">
    <source>
        <dbReference type="Pfam" id="PF02721"/>
    </source>
</evidence>
<dbReference type="InterPro" id="IPR012340">
    <property type="entry name" value="NA-bd_OB-fold"/>
</dbReference>
<dbReference type="PANTHER" id="PTHR47165">
    <property type="entry name" value="OS03G0429900 PROTEIN"/>
    <property type="match status" value="1"/>
</dbReference>